<dbReference type="PANTHER" id="PTHR38480:SF1">
    <property type="entry name" value="SLR0254 PROTEIN"/>
    <property type="match status" value="1"/>
</dbReference>
<evidence type="ECO:0000256" key="3">
    <source>
        <dbReference type="ARBA" id="ARBA00022989"/>
    </source>
</evidence>
<evidence type="ECO:0000256" key="6">
    <source>
        <dbReference type="SAM" id="Phobius"/>
    </source>
</evidence>
<evidence type="ECO:0000313" key="8">
    <source>
        <dbReference type="EMBL" id="MFD0916804.1"/>
    </source>
</evidence>
<feature type="transmembrane region" description="Helical" evidence="6">
    <location>
        <begin position="84"/>
        <end position="108"/>
    </location>
</feature>
<comment type="caution">
    <text evidence="8">The sequence shown here is derived from an EMBL/GenBank/DDBJ whole genome shotgun (WGS) entry which is preliminary data.</text>
</comment>
<dbReference type="Proteomes" id="UP001597101">
    <property type="component" value="Unassembled WGS sequence"/>
</dbReference>
<keyword evidence="2 6" id="KW-0812">Transmembrane</keyword>
<dbReference type="PANTHER" id="PTHR38480">
    <property type="entry name" value="SLR0254 PROTEIN"/>
    <property type="match status" value="1"/>
</dbReference>
<dbReference type="InterPro" id="IPR010432">
    <property type="entry name" value="RDD"/>
</dbReference>
<dbReference type="Pfam" id="PF06271">
    <property type="entry name" value="RDD"/>
    <property type="match status" value="1"/>
</dbReference>
<feature type="transmembrane region" description="Helical" evidence="6">
    <location>
        <begin position="60"/>
        <end position="78"/>
    </location>
</feature>
<gene>
    <name evidence="8" type="ORF">ACFQ14_10330</name>
</gene>
<comment type="subcellular location">
    <subcellularLocation>
        <location evidence="1">Membrane</location>
        <topology evidence="1">Multi-pass membrane protein</topology>
    </subcellularLocation>
</comment>
<accession>A0ABW3FFZ3</accession>
<evidence type="ECO:0000256" key="2">
    <source>
        <dbReference type="ARBA" id="ARBA00022692"/>
    </source>
</evidence>
<keyword evidence="9" id="KW-1185">Reference proteome</keyword>
<feature type="domain" description="RDD" evidence="7">
    <location>
        <begin position="47"/>
        <end position="193"/>
    </location>
</feature>
<proteinExistence type="predicted"/>
<evidence type="ECO:0000313" key="9">
    <source>
        <dbReference type="Proteomes" id="UP001597101"/>
    </source>
</evidence>
<evidence type="ECO:0000259" key="7">
    <source>
        <dbReference type="Pfam" id="PF06271"/>
    </source>
</evidence>
<name>A0ABW3FFZ3_9HYPH</name>
<protein>
    <submittedName>
        <fullName evidence="8">RDD family protein</fullName>
    </submittedName>
</protein>
<feature type="transmembrane region" description="Helical" evidence="6">
    <location>
        <begin position="161"/>
        <end position="179"/>
    </location>
</feature>
<keyword evidence="4 6" id="KW-0472">Membrane</keyword>
<dbReference type="RefSeq" id="WP_377212653.1">
    <property type="nucleotide sequence ID" value="NZ_JBHTJV010000009.1"/>
</dbReference>
<evidence type="ECO:0000256" key="1">
    <source>
        <dbReference type="ARBA" id="ARBA00004141"/>
    </source>
</evidence>
<organism evidence="8 9">
    <name type="scientific">Pseudahrensia aquimaris</name>
    <dbReference type="NCBI Taxonomy" id="744461"/>
    <lineage>
        <taxon>Bacteria</taxon>
        <taxon>Pseudomonadati</taxon>
        <taxon>Pseudomonadota</taxon>
        <taxon>Alphaproteobacteria</taxon>
        <taxon>Hyphomicrobiales</taxon>
        <taxon>Ahrensiaceae</taxon>
        <taxon>Pseudahrensia</taxon>
    </lineage>
</organism>
<evidence type="ECO:0000256" key="5">
    <source>
        <dbReference type="SAM" id="MobiDB-lite"/>
    </source>
</evidence>
<evidence type="ECO:0000256" key="4">
    <source>
        <dbReference type="ARBA" id="ARBA00023136"/>
    </source>
</evidence>
<reference evidence="9" key="1">
    <citation type="journal article" date="2019" name="Int. J. Syst. Evol. Microbiol.">
        <title>The Global Catalogue of Microorganisms (GCM) 10K type strain sequencing project: providing services to taxonomists for standard genome sequencing and annotation.</title>
        <authorList>
            <consortium name="The Broad Institute Genomics Platform"/>
            <consortium name="The Broad Institute Genome Sequencing Center for Infectious Disease"/>
            <person name="Wu L."/>
            <person name="Ma J."/>
        </authorList>
    </citation>
    <scope>NUCLEOTIDE SEQUENCE [LARGE SCALE GENOMIC DNA]</scope>
    <source>
        <strain evidence="9">CCUG 60023</strain>
    </source>
</reference>
<feature type="region of interest" description="Disordered" evidence="5">
    <location>
        <begin position="1"/>
        <end position="27"/>
    </location>
</feature>
<dbReference type="EMBL" id="JBHTJV010000009">
    <property type="protein sequence ID" value="MFD0916804.1"/>
    <property type="molecule type" value="Genomic_DNA"/>
</dbReference>
<keyword evidence="3 6" id="KW-1133">Transmembrane helix</keyword>
<sequence length="322" mass="36558">MRNPLRRRTPEEKQRRATKRARKAQESGLKQFQIIPPEGVPLNLTLASISARAGAQLTDFLVTFMIAFLLILLVIFASGGSGTVITIAGALIFFFVRVPYYIVTELVWNGRTLAKRWMGLRVISLDGRSLTAHQVVVRNVLKEIEFFAPLTYLMVSGNNSILITLTALGWLVILFVVPWRSKKNQRIGDIVANTCVIDDPAPVLLRDMAADDPTRARERFVFTSDQLDHYGRFELQTLEQVLRVSQDVSQSSRKQQDKNIREITERIVAKIGYGERIEAADARDFLSAFYRAQRAHLESRKLFGDAREDKFFRADDVGQDSK</sequence>